<dbReference type="RefSeq" id="XP_038742221.1">
    <property type="nucleotide sequence ID" value="XM_038892338.1"/>
</dbReference>
<name>A0A9P6LHM7_9PEZI</name>
<dbReference type="AlphaFoldDB" id="A0A9P6LHM7"/>
<dbReference type="OrthoDB" id="20872at2759"/>
<keyword evidence="4" id="KW-1185">Reference proteome</keyword>
<dbReference type="GeneID" id="62165412"/>
<reference evidence="3" key="1">
    <citation type="submission" date="2020-03" db="EMBL/GenBank/DDBJ databases">
        <authorList>
            <person name="He L."/>
        </authorList>
    </citation>
    <scope>NUCLEOTIDE SEQUENCE</scope>
    <source>
        <strain evidence="3">CkLH20</strain>
    </source>
</reference>
<comment type="caution">
    <text evidence="3">The sequence shown here is derived from an EMBL/GenBank/DDBJ whole genome shotgun (WGS) entry which is preliminary data.</text>
</comment>
<accession>A0A9P6LHM7</accession>
<protein>
    <recommendedName>
        <fullName evidence="5">Vegetative incompatibility protein HET-E-1</fullName>
    </recommendedName>
</protein>
<dbReference type="InterPro" id="IPR058525">
    <property type="entry name" value="DUF8212"/>
</dbReference>
<evidence type="ECO:0008006" key="5">
    <source>
        <dbReference type="Google" id="ProtNLM"/>
    </source>
</evidence>
<dbReference type="Pfam" id="PF06985">
    <property type="entry name" value="HET"/>
    <property type="match status" value="1"/>
</dbReference>
<gene>
    <name evidence="3" type="ORF">CkaCkLH20_09623</name>
</gene>
<feature type="domain" description="DUF8212" evidence="2">
    <location>
        <begin position="229"/>
        <end position="256"/>
    </location>
</feature>
<sequence length="583" mass="65118">MRLIKASTIYSDKSCLELVDFMPDQIPPYAILSHTWGSDEVVYADIRNNSAASKSSFDKIRFSCIRTIADGLDYLWIDSCCIDKSSSAELSEAINSMFDWYKGSEVCYAYMSGVSSDADTATADDQFGGCRWFTRGWTLQELLAPANVIFFSEDGVNIGEKSSLCRPLSLITGIDEDILNGTKSLQAASVAKRMSWAAYRNTTRPEDMAYCLMGLFDVNMPMLYGEGNKAFLRLQEEIMKQSDDHSIFAWVDPSAPADESYGLLATSPRQFAHANNIMSYQGWALRPPYSMTNRGLRIDLHISNDEKGFTVAALNCPAPDFEDSCFLGIYLKKGFLTDQQFARVRVGQFTKVRARGEQQTIFVRQKLNGISDADGVFLQHIIHIRRAPFKAKYSLLGFVQNPKEIGVNYQPLGNLFTMVQSFKKRPLAFRLSKGAESLSAGLIYSNTEEEAPKVLVMIGSAQQLKFGYQAKEIISEDPSFQRSHERGDEIGGVLSFDRLQRLFDPSPAGSEIVLKHHKVRVDLELRQVEGGRKHLMAHVHIESVSRPRPQDDGGAGAREELIKPQVTKGGKSKVTMAFKKLIS</sequence>
<evidence type="ECO:0000259" key="1">
    <source>
        <dbReference type="Pfam" id="PF06985"/>
    </source>
</evidence>
<proteinExistence type="predicted"/>
<organism evidence="3 4">
    <name type="scientific">Colletotrichum karsti</name>
    <dbReference type="NCBI Taxonomy" id="1095194"/>
    <lineage>
        <taxon>Eukaryota</taxon>
        <taxon>Fungi</taxon>
        <taxon>Dikarya</taxon>
        <taxon>Ascomycota</taxon>
        <taxon>Pezizomycotina</taxon>
        <taxon>Sordariomycetes</taxon>
        <taxon>Hypocreomycetidae</taxon>
        <taxon>Glomerellales</taxon>
        <taxon>Glomerellaceae</taxon>
        <taxon>Colletotrichum</taxon>
        <taxon>Colletotrichum boninense species complex</taxon>
    </lineage>
</organism>
<evidence type="ECO:0000313" key="4">
    <source>
        <dbReference type="Proteomes" id="UP000781932"/>
    </source>
</evidence>
<dbReference type="Proteomes" id="UP000781932">
    <property type="component" value="Unassembled WGS sequence"/>
</dbReference>
<dbReference type="PANTHER" id="PTHR10622">
    <property type="entry name" value="HET DOMAIN-CONTAINING PROTEIN"/>
    <property type="match status" value="1"/>
</dbReference>
<evidence type="ECO:0000313" key="3">
    <source>
        <dbReference type="EMBL" id="KAF9872760.1"/>
    </source>
</evidence>
<dbReference type="InterPro" id="IPR010730">
    <property type="entry name" value="HET"/>
</dbReference>
<feature type="domain" description="Heterokaryon incompatibility" evidence="1">
    <location>
        <begin position="29"/>
        <end position="118"/>
    </location>
</feature>
<dbReference type="EMBL" id="JAATWM020000035">
    <property type="protein sequence ID" value="KAF9872760.1"/>
    <property type="molecule type" value="Genomic_DNA"/>
</dbReference>
<reference evidence="3" key="2">
    <citation type="submission" date="2020-11" db="EMBL/GenBank/DDBJ databases">
        <title>Whole genome sequencing of Colletotrichum sp.</title>
        <authorList>
            <person name="Li H."/>
        </authorList>
    </citation>
    <scope>NUCLEOTIDE SEQUENCE</scope>
    <source>
        <strain evidence="3">CkLH20</strain>
    </source>
</reference>
<dbReference type="PANTHER" id="PTHR10622:SF10">
    <property type="entry name" value="HET DOMAIN-CONTAINING PROTEIN"/>
    <property type="match status" value="1"/>
</dbReference>
<dbReference type="Pfam" id="PF26640">
    <property type="entry name" value="DUF8212"/>
    <property type="match status" value="1"/>
</dbReference>
<evidence type="ECO:0000259" key="2">
    <source>
        <dbReference type="Pfam" id="PF26640"/>
    </source>
</evidence>